<dbReference type="EMBL" id="LLXH01000534">
    <property type="protein sequence ID" value="PKC65531.1"/>
    <property type="molecule type" value="Genomic_DNA"/>
</dbReference>
<evidence type="ECO:0000256" key="1">
    <source>
        <dbReference type="SAM" id="Phobius"/>
    </source>
</evidence>
<keyword evidence="1" id="KW-0472">Membrane</keyword>
<protein>
    <submittedName>
        <fullName evidence="3">Uncharacterized protein</fullName>
    </submittedName>
</protein>
<evidence type="ECO:0000313" key="7">
    <source>
        <dbReference type="Proteomes" id="UP000233469"/>
    </source>
</evidence>
<dbReference type="EMBL" id="LLXL01000240">
    <property type="protein sequence ID" value="PKK75484.1"/>
    <property type="molecule type" value="Genomic_DNA"/>
</dbReference>
<keyword evidence="1" id="KW-1133">Transmembrane helix</keyword>
<organism evidence="3 5">
    <name type="scientific">Rhizophagus irregularis</name>
    <dbReference type="NCBI Taxonomy" id="588596"/>
    <lineage>
        <taxon>Eukaryota</taxon>
        <taxon>Fungi</taxon>
        <taxon>Fungi incertae sedis</taxon>
        <taxon>Mucoromycota</taxon>
        <taxon>Glomeromycotina</taxon>
        <taxon>Glomeromycetes</taxon>
        <taxon>Glomerales</taxon>
        <taxon>Glomeraceae</taxon>
        <taxon>Rhizophagus</taxon>
    </lineage>
</organism>
<proteinExistence type="predicted"/>
<dbReference type="Proteomes" id="UP000232688">
    <property type="component" value="Unassembled WGS sequence"/>
</dbReference>
<gene>
    <name evidence="3" type="ORF">RhiirA1_420336</name>
    <name evidence="2" type="ORF">RhiirA5_365828</name>
    <name evidence="4" type="ORF">RhiirC2_736557</name>
</gene>
<reference evidence="2 6" key="2">
    <citation type="submission" date="2017-09" db="EMBL/GenBank/DDBJ databases">
        <title>Extensive intraspecific genome diversity in a model arbuscular mycorrhizal fungus.</title>
        <authorList>
            <person name="Chen E.C."/>
            <person name="Morin E."/>
            <person name="Beaudet D."/>
            <person name="Noel J."/>
            <person name="Ndikumana S."/>
            <person name="Charron P."/>
            <person name="St-Onge C."/>
            <person name="Giorgi J."/>
            <person name="Grigoriev I.V."/>
            <person name="Roux C."/>
            <person name="Martin F.M."/>
            <person name="Corradi N."/>
        </authorList>
    </citation>
    <scope>NUCLEOTIDE SEQUENCE [LARGE SCALE GENOMIC DNA]</scope>
    <source>
        <strain evidence="2 6">A5</strain>
    </source>
</reference>
<name>A0A2I1EDZ4_9GLOM</name>
<evidence type="ECO:0000313" key="5">
    <source>
        <dbReference type="Proteomes" id="UP000232688"/>
    </source>
</evidence>
<dbReference type="Proteomes" id="UP000232722">
    <property type="component" value="Unassembled WGS sequence"/>
</dbReference>
<evidence type="ECO:0000313" key="4">
    <source>
        <dbReference type="EMBL" id="PKK75484.1"/>
    </source>
</evidence>
<evidence type="ECO:0000313" key="2">
    <source>
        <dbReference type="EMBL" id="PKC00300.1"/>
    </source>
</evidence>
<evidence type="ECO:0000313" key="3">
    <source>
        <dbReference type="EMBL" id="PKC65531.1"/>
    </source>
</evidence>
<reference evidence="5 7" key="3">
    <citation type="submission" date="2017-10" db="EMBL/GenBank/DDBJ databases">
        <title>Extensive intraspecific genome diversity in a model arbuscular mycorrhizal fungus.</title>
        <authorList>
            <person name="Chen E.C.H."/>
            <person name="Morin E."/>
            <person name="Baudet D."/>
            <person name="Noel J."/>
            <person name="Ndikumana S."/>
            <person name="Charron P."/>
            <person name="St-Onge C."/>
            <person name="Giorgi J."/>
            <person name="Grigoriev I.V."/>
            <person name="Roux C."/>
            <person name="Martin F.M."/>
            <person name="Corradi N."/>
        </authorList>
    </citation>
    <scope>NUCLEOTIDE SEQUENCE [LARGE SCALE GENOMIC DNA]</scope>
    <source>
        <strain evidence="3 5">A1</strain>
        <strain evidence="4 7">C2</strain>
    </source>
</reference>
<dbReference type="Proteomes" id="UP000233469">
    <property type="component" value="Unassembled WGS sequence"/>
</dbReference>
<reference evidence="3 5" key="4">
    <citation type="submission" date="2017-10" db="EMBL/GenBank/DDBJ databases">
        <title>Genome analyses suggest a sexual origin of heterokaryosis in a supposedly ancient asexual fungus.</title>
        <authorList>
            <person name="Corradi N."/>
            <person name="Sedzielewska K."/>
            <person name="Noel J."/>
            <person name="Charron P."/>
            <person name="Farinelli L."/>
            <person name="Marton T."/>
            <person name="Kruger M."/>
            <person name="Pelin A."/>
            <person name="Brachmann A."/>
            <person name="Corradi N."/>
        </authorList>
    </citation>
    <scope>NUCLEOTIDE SEQUENCE [LARGE SCALE GENOMIC DNA]</scope>
    <source>
        <strain evidence="3 5">A1</strain>
    </source>
</reference>
<comment type="caution">
    <text evidence="3">The sequence shown here is derived from an EMBL/GenBank/DDBJ whole genome shotgun (WGS) entry which is preliminary data.</text>
</comment>
<accession>A0A2I1EDZ4</accession>
<reference evidence="6 7" key="1">
    <citation type="submission" date="2016-04" db="EMBL/GenBank/DDBJ databases">
        <title>Genome analyses suggest a sexual origin of heterokaryosis in a supposedly ancient asexual fungus.</title>
        <authorList>
            <person name="Ropars J."/>
            <person name="Sedzielewska K."/>
            <person name="Noel J."/>
            <person name="Charron P."/>
            <person name="Farinelli L."/>
            <person name="Marton T."/>
            <person name="Kruger M."/>
            <person name="Pelin A."/>
            <person name="Brachmann A."/>
            <person name="Corradi N."/>
        </authorList>
    </citation>
    <scope>NUCLEOTIDE SEQUENCE [LARGE SCALE GENOMIC DNA]</scope>
    <source>
        <strain evidence="2 6">A5</strain>
        <strain evidence="4 7">C2</strain>
    </source>
</reference>
<dbReference type="AlphaFoldDB" id="A0A2I1EDZ4"/>
<sequence>MKLTLSTNTNIDSNVESRDVLSKFVFYLTTISFVVTYIRTYPGFINRDVLKLYIT</sequence>
<dbReference type="VEuPathDB" id="FungiDB:FUN_016247"/>
<evidence type="ECO:0000313" key="6">
    <source>
        <dbReference type="Proteomes" id="UP000232722"/>
    </source>
</evidence>
<dbReference type="EMBL" id="LLXJ01001907">
    <property type="protein sequence ID" value="PKC00300.1"/>
    <property type="molecule type" value="Genomic_DNA"/>
</dbReference>
<keyword evidence="1" id="KW-0812">Transmembrane</keyword>
<dbReference type="VEuPathDB" id="FungiDB:RhiirA1_420336"/>
<feature type="transmembrane region" description="Helical" evidence="1">
    <location>
        <begin position="20"/>
        <end position="38"/>
    </location>
</feature>